<feature type="compositionally biased region" description="Polar residues" evidence="6">
    <location>
        <begin position="1293"/>
        <end position="1317"/>
    </location>
</feature>
<dbReference type="InterPro" id="IPR038765">
    <property type="entry name" value="Papain-like_cys_pep_sf"/>
</dbReference>
<dbReference type="Pfam" id="PF02902">
    <property type="entry name" value="Peptidase_C48"/>
    <property type="match status" value="2"/>
</dbReference>
<dbReference type="InterPro" id="IPR051947">
    <property type="entry name" value="Sentrin-specific_protease"/>
</dbReference>
<feature type="region of interest" description="Disordered" evidence="6">
    <location>
        <begin position="570"/>
        <end position="677"/>
    </location>
</feature>
<accession>A0A1B9ITT3</accession>
<feature type="compositionally biased region" description="Polar residues" evidence="6">
    <location>
        <begin position="1515"/>
        <end position="1535"/>
    </location>
</feature>
<feature type="region of interest" description="Disordered" evidence="6">
    <location>
        <begin position="824"/>
        <end position="923"/>
    </location>
</feature>
<gene>
    <name evidence="8" type="ORF">L486_03403</name>
</gene>
<dbReference type="Proteomes" id="UP000092583">
    <property type="component" value="Unassembled WGS sequence"/>
</dbReference>
<reference evidence="9" key="2">
    <citation type="submission" date="2013-12" db="EMBL/GenBank/DDBJ databases">
        <title>Evolution of pathogenesis and genome organization in the Tremellales.</title>
        <authorList>
            <person name="Cuomo C."/>
            <person name="Litvintseva A."/>
            <person name="Heitman J."/>
            <person name="Chen Y."/>
            <person name="Sun S."/>
            <person name="Springer D."/>
            <person name="Dromer F."/>
            <person name="Young S."/>
            <person name="Zeng Q."/>
            <person name="Chapman S."/>
            <person name="Gujja S."/>
            <person name="Saif S."/>
            <person name="Birren B."/>
        </authorList>
    </citation>
    <scope>NUCLEOTIDE SEQUENCE [LARGE SCALE GENOMIC DNA]</scope>
    <source>
        <strain evidence="9">CBS 10435</strain>
    </source>
</reference>
<evidence type="ECO:0000313" key="9">
    <source>
        <dbReference type="Proteomes" id="UP000092583"/>
    </source>
</evidence>
<keyword evidence="4" id="KW-0833">Ubl conjugation pathway</keyword>
<dbReference type="STRING" id="1331196.A0A1B9ITT3"/>
<feature type="region of interest" description="Disordered" evidence="6">
    <location>
        <begin position="1185"/>
        <end position="1355"/>
    </location>
</feature>
<dbReference type="GO" id="GO:0006508">
    <property type="term" value="P:proteolysis"/>
    <property type="evidence" value="ECO:0007669"/>
    <property type="project" value="UniProtKB-KW"/>
</dbReference>
<evidence type="ECO:0000256" key="1">
    <source>
        <dbReference type="ARBA" id="ARBA00005234"/>
    </source>
</evidence>
<comment type="similarity">
    <text evidence="1">Belongs to the peptidase C48 family.</text>
</comment>
<feature type="compositionally biased region" description="Polar residues" evidence="6">
    <location>
        <begin position="100"/>
        <end position="113"/>
    </location>
</feature>
<dbReference type="OrthoDB" id="442460at2759"/>
<keyword evidence="3" id="KW-0645">Protease</keyword>
<protein>
    <recommendedName>
        <fullName evidence="7">Ubiquitin-like protease family profile domain-containing protein</fullName>
    </recommendedName>
</protein>
<dbReference type="GO" id="GO:0005634">
    <property type="term" value="C:nucleus"/>
    <property type="evidence" value="ECO:0007669"/>
    <property type="project" value="TreeGrafter"/>
</dbReference>
<evidence type="ECO:0000256" key="2">
    <source>
        <dbReference type="ARBA" id="ARBA00022553"/>
    </source>
</evidence>
<dbReference type="Gene3D" id="3.40.395.10">
    <property type="entry name" value="Adenoviral Proteinase, Chain A"/>
    <property type="match status" value="1"/>
</dbReference>
<reference evidence="8 9" key="1">
    <citation type="submission" date="2013-07" db="EMBL/GenBank/DDBJ databases">
        <title>The Genome Sequence of Kwoniella mangroviensis CBS10435.</title>
        <authorList>
            <consortium name="The Broad Institute Genome Sequencing Platform"/>
            <person name="Cuomo C."/>
            <person name="Litvintseva A."/>
            <person name="Chen Y."/>
            <person name="Heitman J."/>
            <person name="Sun S."/>
            <person name="Springer D."/>
            <person name="Dromer F."/>
            <person name="Young S.K."/>
            <person name="Zeng Q."/>
            <person name="Gargeya S."/>
            <person name="Fitzgerald M."/>
            <person name="Abouelleil A."/>
            <person name="Alvarado L."/>
            <person name="Berlin A.M."/>
            <person name="Chapman S.B."/>
            <person name="Dewar J."/>
            <person name="Goldberg J."/>
            <person name="Griggs A."/>
            <person name="Gujja S."/>
            <person name="Hansen M."/>
            <person name="Howarth C."/>
            <person name="Imamovic A."/>
            <person name="Larimer J."/>
            <person name="McCowan C."/>
            <person name="Murphy C."/>
            <person name="Pearson M."/>
            <person name="Priest M."/>
            <person name="Roberts A."/>
            <person name="Saif S."/>
            <person name="Shea T."/>
            <person name="Sykes S."/>
            <person name="Wortman J."/>
            <person name="Nusbaum C."/>
            <person name="Birren B."/>
        </authorList>
    </citation>
    <scope>NUCLEOTIDE SEQUENCE [LARGE SCALE GENOMIC DNA]</scope>
    <source>
        <strain evidence="8 9">CBS 10435</strain>
    </source>
</reference>
<feature type="compositionally biased region" description="Polar residues" evidence="6">
    <location>
        <begin position="250"/>
        <end position="270"/>
    </location>
</feature>
<feature type="compositionally biased region" description="Polar residues" evidence="6">
    <location>
        <begin position="133"/>
        <end position="157"/>
    </location>
</feature>
<feature type="compositionally biased region" description="Polar residues" evidence="6">
    <location>
        <begin position="350"/>
        <end position="362"/>
    </location>
</feature>
<dbReference type="SUPFAM" id="SSF54001">
    <property type="entry name" value="Cysteine proteinases"/>
    <property type="match status" value="1"/>
</dbReference>
<feature type="region of interest" description="Disordered" evidence="6">
    <location>
        <begin position="1134"/>
        <end position="1155"/>
    </location>
</feature>
<feature type="compositionally biased region" description="Basic and acidic residues" evidence="6">
    <location>
        <begin position="571"/>
        <end position="589"/>
    </location>
</feature>
<dbReference type="GO" id="GO:0005737">
    <property type="term" value="C:cytoplasm"/>
    <property type="evidence" value="ECO:0007669"/>
    <property type="project" value="TreeGrafter"/>
</dbReference>
<feature type="compositionally biased region" description="Polar residues" evidence="6">
    <location>
        <begin position="8"/>
        <end position="23"/>
    </location>
</feature>
<feature type="compositionally biased region" description="Basic and acidic residues" evidence="6">
    <location>
        <begin position="82"/>
        <end position="96"/>
    </location>
</feature>
<feature type="compositionally biased region" description="Basic and acidic residues" evidence="6">
    <location>
        <begin position="607"/>
        <end position="635"/>
    </location>
</feature>
<evidence type="ECO:0000256" key="6">
    <source>
        <dbReference type="SAM" id="MobiDB-lite"/>
    </source>
</evidence>
<proteinExistence type="inferred from homology"/>
<evidence type="ECO:0000256" key="4">
    <source>
        <dbReference type="ARBA" id="ARBA00022786"/>
    </source>
</evidence>
<evidence type="ECO:0000256" key="5">
    <source>
        <dbReference type="ARBA" id="ARBA00022801"/>
    </source>
</evidence>
<keyword evidence="9" id="KW-1185">Reference proteome</keyword>
<feature type="compositionally biased region" description="Polar residues" evidence="6">
    <location>
        <begin position="1265"/>
        <end position="1278"/>
    </location>
</feature>
<feature type="compositionally biased region" description="Polar residues" evidence="6">
    <location>
        <begin position="1562"/>
        <end position="1573"/>
    </location>
</feature>
<dbReference type="PANTHER" id="PTHR46896:SF3">
    <property type="entry name" value="FI06413P-RELATED"/>
    <property type="match status" value="1"/>
</dbReference>
<feature type="compositionally biased region" description="Basic and acidic residues" evidence="6">
    <location>
        <begin position="272"/>
        <end position="281"/>
    </location>
</feature>
<feature type="compositionally biased region" description="Acidic residues" evidence="6">
    <location>
        <begin position="1441"/>
        <end position="1461"/>
    </location>
</feature>
<feature type="compositionally biased region" description="Basic and acidic residues" evidence="6">
    <location>
        <begin position="198"/>
        <end position="212"/>
    </location>
</feature>
<feature type="region of interest" description="Disordered" evidence="6">
    <location>
        <begin position="973"/>
        <end position="995"/>
    </location>
</feature>
<keyword evidence="2" id="KW-0597">Phosphoprotein</keyword>
<sequence>MEVIGVRQTRQNPQRSPQVGSGDTDSEEEPEAVETPVGTSTRRRKTSPPLDFSGRWPAGSNSSPQEGGNLPREQMNAVKTKLNKERRDTQNKKAEGRNAGTGSPFNPGMNNMNKKGAGVGVSPSTRSSRHTTQEVNQSRQQLGGKSHPISHTEQQRPQVDLRPRQQNPLHLYPPPDASSTPRAGPSRDVKQTSAPFKSKNDLRTPEHSKVIDLLESAESDDEVQKTTPHNRGSISPHKPSSSDHRRGSGTDYTNRSAQAYNLRSPQQPSTGKGKEKMRDSEYLGNSSPTKGSGSGLPLQPEPKLDPIRNPDGIYKADMNKREVHVVPDNDEDPPDGTFKGQAPKHKSSDRWQMSVINNTISRSGEKIGRKPKVSRMQGKDGKVPLKQAQKSTPVKPPLKDRMTRPLDVIPSAFSHRNPPRPNTEQASADVTMAWLVPDRRLKVNAVQLKNESVIVSGIVGQSGEWWDINLSDVSQADTCNAKDCPFMMLTVSTVRPVAERSIEKLLAAGGSANHQAIDGSPSICLSLKPGESSKTLIDALGVDLVHLEKKRNILDVRACETLRLSCNIQSRDTRSRADEARRQKQKAELQTEVEGPGLRPRGPRKSSGKDEESSRPPKSGSKDKLEDDPTQRKLEFPPAPKPQPRRSIRNTAKAVHDLEDSDTEQPENSIVARPSKPSRFIGDRNELLFPYPTTGRADVNITIGDAQRIETDDFLNDTLLEFGLRHVLFQLEEERRDQVHLFNSFFYERLSNKAKKPQKGETLWPGYESVKKWSKGKDIFGKDFVVIPINENYHWYLAVIINPSGILRPKPIDDDLVSEIPQPTTRATASEHDGEDAANVDDQLRTADPSRVTDSDLSDLNSDTEEHSSRHPTPGPNKPLSARFTRPPTITDKDEEGTKDISMVSHDPLDCISDGGGEGERSDLRVSQVSNGVEKMDISSEHGQEEDVDFVGGGAPILTPTMMAVQEQNNQIRNASQEPAGETAGETQTKKTQARPYAQIIGSQDTWILTLDSLGGPHKAVGTQLNQWLKYEARDKKGIEYEPMDALYHEAKVPQQGNFSDCGLFVVHYAKQLLQNPVEVLKFVQRRPPFSNTPEREPWVNEMNRAWRKDDTEVLRTEWAATLGSLADHYKISQGSKSDEKQGEEPNPSSNQDQSTAMEGIIDTSQSESVTAIGASQFPLVADTSSTAPEDLIPGAFPTPTEPVVPTELEKSASLTPPPPMSRGASNTSKKGPTWATRPPTPDIKTRRGRSRSRTGSIAPELRQRQLSATSTTRSSKSPAKDVPVRHFPPNPSRTAKTPGRNSIQVGTVNQRITQYEQTEHDATADNRLRTRESEERENRLREIDHLRPKRNPLQEISEITPASSSRVAAALDLAFSESENHDHGVFVGMDDDTLGASPFANLGKGVPQGYKSRQTIASDSFPGMKKDHNGAKDGNQMIVDSDDTSKEEEQEEVEGGEEEDKNFFSAFRGPTRSRRRSQPPAGRSSEEEEEQVEDLPPKIRSPITYSTKDRRKTALQNQNSVPTKRNRSTSNNALGGNLHKKNRKDDGGRTRGVGVGEESGQTPDQAINIDSD</sequence>
<evidence type="ECO:0000256" key="3">
    <source>
        <dbReference type="ARBA" id="ARBA00022670"/>
    </source>
</evidence>
<feature type="compositionally biased region" description="Basic and acidic residues" evidence="6">
    <location>
        <begin position="1318"/>
        <end position="1347"/>
    </location>
</feature>
<feature type="domain" description="Ubiquitin-like protease family profile" evidence="7">
    <location>
        <begin position="699"/>
        <end position="1073"/>
    </location>
</feature>
<feature type="compositionally biased region" description="Low complexity" evidence="6">
    <location>
        <begin position="1198"/>
        <end position="1207"/>
    </location>
</feature>
<dbReference type="InterPro" id="IPR003653">
    <property type="entry name" value="Peptidase_C48_C"/>
</dbReference>
<evidence type="ECO:0000259" key="7">
    <source>
        <dbReference type="PROSITE" id="PS50600"/>
    </source>
</evidence>
<dbReference type="GO" id="GO:0016926">
    <property type="term" value="P:protein desumoylation"/>
    <property type="evidence" value="ECO:0007669"/>
    <property type="project" value="TreeGrafter"/>
</dbReference>
<evidence type="ECO:0000313" key="8">
    <source>
        <dbReference type="EMBL" id="OCF58910.1"/>
    </source>
</evidence>
<dbReference type="GO" id="GO:0070139">
    <property type="term" value="F:SUMO-specific endopeptidase activity"/>
    <property type="evidence" value="ECO:0007669"/>
    <property type="project" value="TreeGrafter"/>
</dbReference>
<keyword evidence="5" id="KW-0378">Hydrolase</keyword>
<feature type="compositionally biased region" description="Basic and acidic residues" evidence="6">
    <location>
        <begin position="317"/>
        <end position="327"/>
    </location>
</feature>
<dbReference type="PROSITE" id="PS50600">
    <property type="entry name" value="ULP_PROTEASE"/>
    <property type="match status" value="1"/>
</dbReference>
<dbReference type="EMBL" id="KI669461">
    <property type="protein sequence ID" value="OCF58910.1"/>
    <property type="molecule type" value="Genomic_DNA"/>
</dbReference>
<name>A0A1B9ITT3_9TREE</name>
<dbReference type="PANTHER" id="PTHR46896">
    <property type="entry name" value="SENTRIN-SPECIFIC PROTEASE"/>
    <property type="match status" value="1"/>
</dbReference>
<organism evidence="8 9">
    <name type="scientific">Kwoniella mangroviensis CBS 10435</name>
    <dbReference type="NCBI Taxonomy" id="1331196"/>
    <lineage>
        <taxon>Eukaryota</taxon>
        <taxon>Fungi</taxon>
        <taxon>Dikarya</taxon>
        <taxon>Basidiomycota</taxon>
        <taxon>Agaricomycotina</taxon>
        <taxon>Tremellomycetes</taxon>
        <taxon>Tremellales</taxon>
        <taxon>Cryptococcaceae</taxon>
        <taxon>Kwoniella</taxon>
    </lineage>
</organism>
<feature type="region of interest" description="Disordered" evidence="6">
    <location>
        <begin position="1400"/>
        <end position="1573"/>
    </location>
</feature>
<feature type="region of interest" description="Disordered" evidence="6">
    <location>
        <begin position="1"/>
        <end position="402"/>
    </location>
</feature>